<protein>
    <submittedName>
        <fullName evidence="8">Major facilitator transporter</fullName>
    </submittedName>
</protein>
<feature type="transmembrane region" description="Helical" evidence="6">
    <location>
        <begin position="109"/>
        <end position="128"/>
    </location>
</feature>
<dbReference type="EMBL" id="BBIO01000001">
    <property type="protein sequence ID" value="GAK43656.1"/>
    <property type="molecule type" value="Genomic_DNA"/>
</dbReference>
<feature type="transmembrane region" description="Helical" evidence="6">
    <location>
        <begin position="45"/>
        <end position="64"/>
    </location>
</feature>
<feature type="transmembrane region" description="Helical" evidence="6">
    <location>
        <begin position="462"/>
        <end position="480"/>
    </location>
</feature>
<proteinExistence type="predicted"/>
<feature type="transmembrane region" description="Helical" evidence="6">
    <location>
        <begin position="345"/>
        <end position="364"/>
    </location>
</feature>
<feature type="transmembrane region" description="Helical" evidence="6">
    <location>
        <begin position="134"/>
        <end position="156"/>
    </location>
</feature>
<keyword evidence="4 6" id="KW-1133">Transmembrane helix</keyword>
<organism evidence="8 9">
    <name type="scientific">Tepidicaulis marinus</name>
    <dbReference type="NCBI Taxonomy" id="1333998"/>
    <lineage>
        <taxon>Bacteria</taxon>
        <taxon>Pseudomonadati</taxon>
        <taxon>Pseudomonadota</taxon>
        <taxon>Alphaproteobacteria</taxon>
        <taxon>Hyphomicrobiales</taxon>
        <taxon>Parvibaculaceae</taxon>
        <taxon>Tepidicaulis</taxon>
    </lineage>
</organism>
<dbReference type="PANTHER" id="PTHR23519">
    <property type="entry name" value="AUTOPHAGY-RELATED PROTEIN 22"/>
    <property type="match status" value="1"/>
</dbReference>
<reference evidence="8 9" key="1">
    <citation type="submission" date="2014-07" db="EMBL/GenBank/DDBJ databases">
        <title>Tepidicaulis marinum gen. nov., sp. nov., a novel marine bacterium denitrifying nitrate to nitrous oxide strictly under microaerobic conditions.</title>
        <authorList>
            <person name="Takeuchi M."/>
            <person name="Yamagishi T."/>
            <person name="Kamagata Y."/>
            <person name="Oshima K."/>
            <person name="Hattori M."/>
            <person name="Katayama T."/>
            <person name="Hanada S."/>
            <person name="Tamaki H."/>
            <person name="Marumo K."/>
            <person name="Maeda H."/>
            <person name="Nedachi M."/>
            <person name="Iwasaki W."/>
            <person name="Suwa Y."/>
            <person name="Sakata S."/>
        </authorList>
    </citation>
    <scope>NUCLEOTIDE SEQUENCE [LARGE SCALE GENOMIC DNA]</scope>
    <source>
        <strain evidence="8 9">MA2</strain>
    </source>
</reference>
<dbReference type="InterPro" id="IPR020846">
    <property type="entry name" value="MFS_dom"/>
</dbReference>
<feature type="transmembrane region" description="Helical" evidence="6">
    <location>
        <begin position="433"/>
        <end position="456"/>
    </location>
</feature>
<feature type="domain" description="Major facilitator superfamily (MFS) profile" evidence="7">
    <location>
        <begin position="34"/>
        <end position="484"/>
    </location>
</feature>
<dbReference type="eggNOG" id="COG2270">
    <property type="taxonomic scope" value="Bacteria"/>
</dbReference>
<accession>A0A081B6I8</accession>
<dbReference type="RefSeq" id="WP_052379094.1">
    <property type="nucleotide sequence ID" value="NZ_BBIO01000001.1"/>
</dbReference>
<dbReference type="GO" id="GO:0022857">
    <property type="term" value="F:transmembrane transporter activity"/>
    <property type="evidence" value="ECO:0007669"/>
    <property type="project" value="InterPro"/>
</dbReference>
<keyword evidence="3 6" id="KW-0812">Transmembrane</keyword>
<name>A0A081B6I8_9HYPH</name>
<dbReference type="InterPro" id="IPR050495">
    <property type="entry name" value="ATG22/LtaA_families"/>
</dbReference>
<dbReference type="PROSITE" id="PS50850">
    <property type="entry name" value="MFS"/>
    <property type="match status" value="1"/>
</dbReference>
<feature type="transmembrane region" description="Helical" evidence="6">
    <location>
        <begin position="225"/>
        <end position="244"/>
    </location>
</feature>
<evidence type="ECO:0000313" key="8">
    <source>
        <dbReference type="EMBL" id="GAK43656.1"/>
    </source>
</evidence>
<comment type="caution">
    <text evidence="8">The sequence shown here is derived from an EMBL/GenBank/DDBJ whole genome shotgun (WGS) entry which is preliminary data.</text>
</comment>
<feature type="transmembrane region" description="Helical" evidence="6">
    <location>
        <begin position="176"/>
        <end position="198"/>
    </location>
</feature>
<evidence type="ECO:0000259" key="7">
    <source>
        <dbReference type="PROSITE" id="PS50850"/>
    </source>
</evidence>
<dbReference type="AlphaFoldDB" id="A0A081B6I8"/>
<keyword evidence="2" id="KW-0813">Transport</keyword>
<feature type="transmembrane region" description="Helical" evidence="6">
    <location>
        <begin position="394"/>
        <end position="412"/>
    </location>
</feature>
<sequence length="492" mass="52409">MAAEDRNSEPVRVQVPGQASAQLLSATGLEAADGKGQLSWAGFEWARNPYVILITIYIFAPYFSSTVVGDPVHGQAIWGHINGIAGFIIAIFGPLLGAIADRGGRRKPWLAAFVLSMGFATFCLWFALPMDAGIGILGAAAAVIIANVSFEFSAVFHNSMLPHIAPQKKLAGLSGLGLALGNLSSLIILIFMLIAFMLPGAVPWSFIPEVPLFGLDTSAHENSRIAGPIAALWLLVFAVPLFLFTPDAKATGLSPKGAVREGVKTVWHTVKGLRHYRNIALYLIARMLYNDGKTAVLIFGGVYAAGVFGWGPLALTIYGVVLSVFAVLGGFVGGWLDNHLGSRNAILTSIGFTSLGVVLAVSMTPQEMFFIFPYDAASAQPLWDLPFFRTLPELLYVCVVILVAIFITAAYANSRTMLARIAPVSKMSEFFGLYALSGTATAFLGPLLVGVATSAFQSQRAGFASVLLLLGGGMALMLFVREERAEAVEDEI</sequence>
<keyword evidence="9" id="KW-1185">Reference proteome</keyword>
<dbReference type="Pfam" id="PF11700">
    <property type="entry name" value="ATG22"/>
    <property type="match status" value="1"/>
</dbReference>
<evidence type="ECO:0000256" key="2">
    <source>
        <dbReference type="ARBA" id="ARBA00022448"/>
    </source>
</evidence>
<gene>
    <name evidence="8" type="ORF">M2A_0155</name>
</gene>
<dbReference type="Gene3D" id="1.20.1250.20">
    <property type="entry name" value="MFS general substrate transporter like domains"/>
    <property type="match status" value="2"/>
</dbReference>
<evidence type="ECO:0000313" key="9">
    <source>
        <dbReference type="Proteomes" id="UP000028702"/>
    </source>
</evidence>
<feature type="transmembrane region" description="Helical" evidence="6">
    <location>
        <begin position="294"/>
        <end position="311"/>
    </location>
</feature>
<dbReference type="InterPro" id="IPR024671">
    <property type="entry name" value="Atg22-like"/>
</dbReference>
<dbReference type="SUPFAM" id="SSF103473">
    <property type="entry name" value="MFS general substrate transporter"/>
    <property type="match status" value="1"/>
</dbReference>
<dbReference type="STRING" id="1333998.M2A_0155"/>
<evidence type="ECO:0000256" key="6">
    <source>
        <dbReference type="SAM" id="Phobius"/>
    </source>
</evidence>
<comment type="subcellular location">
    <subcellularLocation>
        <location evidence="1">Endomembrane system</location>
        <topology evidence="1">Multi-pass membrane protein</topology>
    </subcellularLocation>
</comment>
<evidence type="ECO:0000256" key="1">
    <source>
        <dbReference type="ARBA" id="ARBA00004127"/>
    </source>
</evidence>
<dbReference type="PANTHER" id="PTHR23519:SF1">
    <property type="entry name" value="AUTOPHAGY-RELATED PROTEIN 22"/>
    <property type="match status" value="1"/>
</dbReference>
<dbReference type="GO" id="GO:0012505">
    <property type="term" value="C:endomembrane system"/>
    <property type="evidence" value="ECO:0007669"/>
    <property type="project" value="UniProtKB-SubCell"/>
</dbReference>
<evidence type="ECO:0000256" key="5">
    <source>
        <dbReference type="ARBA" id="ARBA00023136"/>
    </source>
</evidence>
<dbReference type="InterPro" id="IPR036259">
    <property type="entry name" value="MFS_trans_sf"/>
</dbReference>
<evidence type="ECO:0000256" key="4">
    <source>
        <dbReference type="ARBA" id="ARBA00022989"/>
    </source>
</evidence>
<feature type="transmembrane region" description="Helical" evidence="6">
    <location>
        <begin position="317"/>
        <end position="336"/>
    </location>
</feature>
<feature type="transmembrane region" description="Helical" evidence="6">
    <location>
        <begin position="76"/>
        <end position="97"/>
    </location>
</feature>
<dbReference type="Proteomes" id="UP000028702">
    <property type="component" value="Unassembled WGS sequence"/>
</dbReference>
<evidence type="ECO:0000256" key="3">
    <source>
        <dbReference type="ARBA" id="ARBA00022692"/>
    </source>
</evidence>
<keyword evidence="5 6" id="KW-0472">Membrane</keyword>